<dbReference type="WBParaSite" id="RSKR_0000824100.1">
    <property type="protein sequence ID" value="RSKR_0000824100.1"/>
    <property type="gene ID" value="RSKR_0000824100"/>
</dbReference>
<accession>A0AC35U7R6</accession>
<sequence length="130" mass="13972">MNDETITPLIHKSAPTSPAALLAPVELIVVENSPISDNTPSMDVASGSGSSGQALSDSSFTTKQLLALEMVRIYYGNVFCDPCALTCFGYSGFDFCGSCNPCDIEELTNEVETGDDSIYEKEDLLKNRCK</sequence>
<evidence type="ECO:0000313" key="1">
    <source>
        <dbReference type="Proteomes" id="UP000095286"/>
    </source>
</evidence>
<proteinExistence type="predicted"/>
<dbReference type="Proteomes" id="UP000095286">
    <property type="component" value="Unplaced"/>
</dbReference>
<organism evidence="1 2">
    <name type="scientific">Rhabditophanes sp. KR3021</name>
    <dbReference type="NCBI Taxonomy" id="114890"/>
    <lineage>
        <taxon>Eukaryota</taxon>
        <taxon>Metazoa</taxon>
        <taxon>Ecdysozoa</taxon>
        <taxon>Nematoda</taxon>
        <taxon>Chromadorea</taxon>
        <taxon>Rhabditida</taxon>
        <taxon>Tylenchina</taxon>
        <taxon>Panagrolaimomorpha</taxon>
        <taxon>Strongyloidoidea</taxon>
        <taxon>Alloionematidae</taxon>
        <taxon>Rhabditophanes</taxon>
    </lineage>
</organism>
<protein>
    <submittedName>
        <fullName evidence="2">Nuclear receptor domain-containing protein</fullName>
    </submittedName>
</protein>
<evidence type="ECO:0000313" key="2">
    <source>
        <dbReference type="WBParaSite" id="RSKR_0000824100.1"/>
    </source>
</evidence>
<name>A0AC35U7R6_9BILA</name>
<reference evidence="2" key="1">
    <citation type="submission" date="2016-11" db="UniProtKB">
        <authorList>
            <consortium name="WormBaseParasite"/>
        </authorList>
    </citation>
    <scope>IDENTIFICATION</scope>
    <source>
        <strain evidence="2">KR3021</strain>
    </source>
</reference>